<evidence type="ECO:0008006" key="3">
    <source>
        <dbReference type="Google" id="ProtNLM"/>
    </source>
</evidence>
<dbReference type="InterPro" id="IPR023365">
    <property type="entry name" value="Sortase_dom-sf"/>
</dbReference>
<dbReference type="PATRIC" id="fig|156976.3.peg.2351"/>
<reference evidence="1 2" key="1">
    <citation type="submission" date="2015-08" db="EMBL/GenBank/DDBJ databases">
        <authorList>
            <person name="Babu N.S."/>
            <person name="Beckwith C.J."/>
            <person name="Beseler K.G."/>
            <person name="Brison A."/>
            <person name="Carone J.V."/>
            <person name="Caskin T.P."/>
            <person name="Diamond M."/>
            <person name="Durham M.E."/>
            <person name="Foxe J.M."/>
            <person name="Go M."/>
            <person name="Henderson B.A."/>
            <person name="Jones I.B."/>
            <person name="McGettigan J.A."/>
            <person name="Micheletti S.J."/>
            <person name="Nasrallah M.E."/>
            <person name="Ortiz D."/>
            <person name="Piller C.R."/>
            <person name="Privatt S.R."/>
            <person name="Schneider S.L."/>
            <person name="Sharp S."/>
            <person name="Smith T.C."/>
            <person name="Stanton J.D."/>
            <person name="Ullery H.E."/>
            <person name="Wilson R.J."/>
            <person name="Serrano M.G."/>
            <person name="Buck G."/>
            <person name="Lee V."/>
            <person name="Wang Y."/>
            <person name="Carvalho R."/>
            <person name="Voegtly L."/>
            <person name="Shi R."/>
            <person name="Duckworth R."/>
            <person name="Johnson A."/>
            <person name="Loviza R."/>
            <person name="Walstead R."/>
            <person name="Shah Z."/>
            <person name="Kiflezghi M."/>
            <person name="Wade K."/>
            <person name="Ball S.L."/>
            <person name="Bradley K.W."/>
            <person name="Asai D.J."/>
            <person name="Bowman C.A."/>
            <person name="Russell D.A."/>
            <person name="Pope W.H."/>
            <person name="Jacobs-Sera D."/>
            <person name="Hendrix R.W."/>
            <person name="Hatfull G.F."/>
        </authorList>
    </citation>
    <scope>NUCLEOTIDE SEQUENCE [LARGE SCALE GENOMIC DNA]</scope>
    <source>
        <strain evidence="1 2">PUDD_83A45</strain>
    </source>
</reference>
<organism evidence="1 2">
    <name type="scientific">Corynebacterium riegelii</name>
    <dbReference type="NCBI Taxonomy" id="156976"/>
    <lineage>
        <taxon>Bacteria</taxon>
        <taxon>Bacillati</taxon>
        <taxon>Actinomycetota</taxon>
        <taxon>Actinomycetes</taxon>
        <taxon>Mycobacteriales</taxon>
        <taxon>Corynebacteriaceae</taxon>
        <taxon>Corynebacterium</taxon>
    </lineage>
</organism>
<proteinExistence type="predicted"/>
<dbReference type="EMBL" id="CP012342">
    <property type="protein sequence ID" value="AKV59665.1"/>
    <property type="molecule type" value="Genomic_DNA"/>
</dbReference>
<dbReference type="RefSeq" id="WP_157045369.1">
    <property type="nucleotide sequence ID" value="NZ_CP012342.1"/>
</dbReference>
<keyword evidence="2" id="KW-1185">Reference proteome</keyword>
<dbReference type="Proteomes" id="UP000060016">
    <property type="component" value="Chromosome"/>
</dbReference>
<accession>A0A0K1RE15</accession>
<name>A0A0K1RE15_9CORY</name>
<evidence type="ECO:0000313" key="2">
    <source>
        <dbReference type="Proteomes" id="UP000060016"/>
    </source>
</evidence>
<evidence type="ECO:0000313" key="1">
    <source>
        <dbReference type="EMBL" id="AKV59665.1"/>
    </source>
</evidence>
<dbReference type="Gene3D" id="2.40.260.10">
    <property type="entry name" value="Sortase"/>
    <property type="match status" value="1"/>
</dbReference>
<dbReference type="AlphaFoldDB" id="A0A0K1RE15"/>
<gene>
    <name evidence="1" type="ORF">AK829_11630</name>
</gene>
<dbReference type="KEGG" id="crie:AK829_11630"/>
<dbReference type="STRING" id="156976.AK829_11630"/>
<sequence length="226" mass="23658">MANRKARPPQWVFHVRRAVALAILLLIVIIPVRACGGPKEEPEVVAPELPPAHVAASDPTALSIPSVGLNASFEKGPCRLIDGTVDPASLSKACVFTDPSKPYELPGSDAGDIVVIAGHAAAGVPAVFDKLYNPSAEAHTVAVGDAMYLRTEASGKWWLKYQATDLHEPSKDALAGDAAIWGEAAVPGRLVTITCIQPANPFKEAVSNAVVGWQFVGVVGQEDVVG</sequence>
<protein>
    <recommendedName>
        <fullName evidence="3">Sortase</fullName>
    </recommendedName>
</protein>